<dbReference type="PANTHER" id="PTHR33064:SF37">
    <property type="entry name" value="RIBONUCLEASE H"/>
    <property type="match status" value="1"/>
</dbReference>
<dbReference type="Gene3D" id="3.30.70.270">
    <property type="match status" value="2"/>
</dbReference>
<evidence type="ECO:0000259" key="1">
    <source>
        <dbReference type="PROSITE" id="PS50878"/>
    </source>
</evidence>
<dbReference type="InterPro" id="IPR000477">
    <property type="entry name" value="RT_dom"/>
</dbReference>
<dbReference type="Pfam" id="PF17919">
    <property type="entry name" value="RT_RNaseH_2"/>
    <property type="match status" value="1"/>
</dbReference>
<feature type="domain" description="Reverse transcriptase" evidence="1">
    <location>
        <begin position="1"/>
        <end position="67"/>
    </location>
</feature>
<dbReference type="Pfam" id="PF00078">
    <property type="entry name" value="RVT_1"/>
    <property type="match status" value="1"/>
</dbReference>
<protein>
    <recommendedName>
        <fullName evidence="1">Reverse transcriptase domain-containing protein</fullName>
    </recommendedName>
</protein>
<keyword evidence="3" id="KW-1185">Reference proteome</keyword>
<organism evidence="2 3">
    <name type="scientific">Solanum verrucosum</name>
    <dbReference type="NCBI Taxonomy" id="315347"/>
    <lineage>
        <taxon>Eukaryota</taxon>
        <taxon>Viridiplantae</taxon>
        <taxon>Streptophyta</taxon>
        <taxon>Embryophyta</taxon>
        <taxon>Tracheophyta</taxon>
        <taxon>Spermatophyta</taxon>
        <taxon>Magnoliopsida</taxon>
        <taxon>eudicotyledons</taxon>
        <taxon>Gunneridae</taxon>
        <taxon>Pentapetalae</taxon>
        <taxon>asterids</taxon>
        <taxon>lamiids</taxon>
        <taxon>Solanales</taxon>
        <taxon>Solanaceae</taxon>
        <taxon>Solanoideae</taxon>
        <taxon>Solaneae</taxon>
        <taxon>Solanum</taxon>
    </lineage>
</organism>
<dbReference type="AlphaFoldDB" id="A0AAF0V7R6"/>
<dbReference type="EMBL" id="CP133623">
    <property type="protein sequence ID" value="WMV58694.1"/>
    <property type="molecule type" value="Genomic_DNA"/>
</dbReference>
<evidence type="ECO:0000313" key="3">
    <source>
        <dbReference type="Proteomes" id="UP001234989"/>
    </source>
</evidence>
<dbReference type="InterPro" id="IPR043128">
    <property type="entry name" value="Rev_trsase/Diguanyl_cyclase"/>
</dbReference>
<dbReference type="PANTHER" id="PTHR33064">
    <property type="entry name" value="POL PROTEIN"/>
    <property type="match status" value="1"/>
</dbReference>
<proteinExistence type="predicted"/>
<sequence length="213" mass="25168">MNRVFKYYLNLFVIVFIDDILIYSRNEEEHANNLRVVLQTIKYRQLFTKFSKCEFWLQSFSFLGHIVYIEGIRVDSQKIEAVKQWPRPTSPTYIRSFLGLAGYYRRFKEGFSSIASPLSKLTQKKVKFQWLDDCAKSFEQLKTRLTTAPNLTLLEYSDDYVIYYNASRVGLGCVLMQRGKFIAYASRQVKVHEKNYPTHDLELAAELNLLQRR</sequence>
<reference evidence="2" key="1">
    <citation type="submission" date="2023-08" db="EMBL/GenBank/DDBJ databases">
        <title>A de novo genome assembly of Solanum verrucosum Schlechtendal, a Mexican diploid species geographically isolated from the other diploid A-genome species in potato relatives.</title>
        <authorList>
            <person name="Hosaka K."/>
        </authorList>
    </citation>
    <scope>NUCLEOTIDE SEQUENCE</scope>
    <source>
        <tissue evidence="2">Young leaves</tissue>
    </source>
</reference>
<name>A0AAF0V7R6_SOLVR</name>
<dbReference type="InterPro" id="IPR041577">
    <property type="entry name" value="RT_RNaseH_2"/>
</dbReference>
<dbReference type="PROSITE" id="PS50878">
    <property type="entry name" value="RT_POL"/>
    <property type="match status" value="1"/>
</dbReference>
<dbReference type="Proteomes" id="UP001234989">
    <property type="component" value="Chromosome 12"/>
</dbReference>
<dbReference type="InterPro" id="IPR043502">
    <property type="entry name" value="DNA/RNA_pol_sf"/>
</dbReference>
<dbReference type="SUPFAM" id="SSF56672">
    <property type="entry name" value="DNA/RNA polymerases"/>
    <property type="match status" value="1"/>
</dbReference>
<dbReference type="FunFam" id="3.30.70.270:FF:000020">
    <property type="entry name" value="Transposon Tf2-6 polyprotein-like Protein"/>
    <property type="match status" value="1"/>
</dbReference>
<gene>
    <name evidence="2" type="ORF">MTR67_052079</name>
</gene>
<evidence type="ECO:0000313" key="2">
    <source>
        <dbReference type="EMBL" id="WMV58694.1"/>
    </source>
</evidence>
<dbReference type="InterPro" id="IPR051320">
    <property type="entry name" value="Viral_Replic_Matur_Polypro"/>
</dbReference>
<accession>A0AAF0V7R6</accession>